<accession>A0A450XI05</accession>
<dbReference type="AlphaFoldDB" id="A0A450XI05"/>
<sequence length="116" mass="13472">MVRHQASGMYCSIETFLNIAKNRKKFPSVIVRQIDVLSPISSGSDVIKSALKFQSKWSCHACLFIVFLSPVRVCIRKLAILDLRELDLREGERKDLTHFVCWIDRFLFTSKHQLFV</sequence>
<gene>
    <name evidence="1" type="ORF">BECKMB1821G_GA0114241_104323</name>
</gene>
<proteinExistence type="predicted"/>
<protein>
    <submittedName>
        <fullName evidence="1">Uncharacterized protein</fullName>
    </submittedName>
</protein>
<reference evidence="1" key="1">
    <citation type="submission" date="2019-02" db="EMBL/GenBank/DDBJ databases">
        <authorList>
            <person name="Gruber-Vodicka R. H."/>
            <person name="Seah K. B. B."/>
        </authorList>
    </citation>
    <scope>NUCLEOTIDE SEQUENCE</scope>
    <source>
        <strain evidence="1">BECK_BZ197</strain>
    </source>
</reference>
<dbReference type="EMBL" id="CAADFO010000043">
    <property type="protein sequence ID" value="VFK28953.1"/>
    <property type="molecule type" value="Genomic_DNA"/>
</dbReference>
<organism evidence="1">
    <name type="scientific">Candidatus Kentrum sp. MB</name>
    <dbReference type="NCBI Taxonomy" id="2138164"/>
    <lineage>
        <taxon>Bacteria</taxon>
        <taxon>Pseudomonadati</taxon>
        <taxon>Pseudomonadota</taxon>
        <taxon>Gammaproteobacteria</taxon>
        <taxon>Candidatus Kentrum</taxon>
    </lineage>
</organism>
<evidence type="ECO:0000313" key="1">
    <source>
        <dbReference type="EMBL" id="VFK28953.1"/>
    </source>
</evidence>
<name>A0A450XI05_9GAMM</name>